<dbReference type="Proteomes" id="UP000269412">
    <property type="component" value="Unassembled WGS sequence"/>
</dbReference>
<feature type="chain" id="PRO_5019746429" evidence="1">
    <location>
        <begin position="19"/>
        <end position="366"/>
    </location>
</feature>
<gene>
    <name evidence="2" type="ORF">CLV91_2954</name>
</gene>
<dbReference type="RefSeq" id="WP_121068955.1">
    <property type="nucleotide sequence ID" value="NZ_RBIQ01000011.1"/>
</dbReference>
<dbReference type="Gene3D" id="2.40.160.20">
    <property type="match status" value="1"/>
</dbReference>
<dbReference type="OrthoDB" id="627554at2"/>
<sequence>MRLVFFIALFFSFSFCFSQEAIVAKKYTIDANQFYGSVLKHNPSISHLIKEHPGGVILSLNKKTFGQEEWEQAYNYPDLGYSFIYQNMNNSTLGEHYGVFLHYNFYYLKRNLQLRFGQGVSYNTNPYDKETNFRNNAYGTSIMASVYFMLNYHKENIYKGLGFKAGLSLIHYSNGSFKSPNTSTNTLAFNAGLVYDLDGGKEIAFKVTAEKENFKEPVKYNLALRGGINSSDVEGMGQYPFYIISAYADKRIGRKSAFHVGTDVFFSRFLKELIRFRSISFPEDTISADTDYKRIGVFVGHELFINKLSITTQLGYYVYYPFDFEGRIYNRLGLKRYVGDKVFAVVSLKSHAANAEAIEFGVGIRF</sequence>
<feature type="signal peptide" evidence="1">
    <location>
        <begin position="1"/>
        <end position="18"/>
    </location>
</feature>
<dbReference type="InterPro" id="IPR018550">
    <property type="entry name" value="Lipid-A_deacylase-rel"/>
</dbReference>
<evidence type="ECO:0000313" key="3">
    <source>
        <dbReference type="Proteomes" id="UP000269412"/>
    </source>
</evidence>
<reference evidence="2 3" key="1">
    <citation type="submission" date="2018-10" db="EMBL/GenBank/DDBJ databases">
        <title>Genomic Encyclopedia of Archaeal and Bacterial Type Strains, Phase II (KMG-II): from individual species to whole genera.</title>
        <authorList>
            <person name="Goeker M."/>
        </authorList>
    </citation>
    <scope>NUCLEOTIDE SEQUENCE [LARGE SCALE GENOMIC DNA]</scope>
    <source>
        <strain evidence="2 3">DSM 25230</strain>
    </source>
</reference>
<keyword evidence="3" id="KW-1185">Reference proteome</keyword>
<evidence type="ECO:0000256" key="1">
    <source>
        <dbReference type="SAM" id="SignalP"/>
    </source>
</evidence>
<proteinExistence type="predicted"/>
<dbReference type="EMBL" id="RBIQ01000011">
    <property type="protein sequence ID" value="RKR07772.1"/>
    <property type="molecule type" value="Genomic_DNA"/>
</dbReference>
<dbReference type="Pfam" id="PF09411">
    <property type="entry name" value="PagL"/>
    <property type="match status" value="1"/>
</dbReference>
<protein>
    <submittedName>
        <fullName evidence="2">Lipid A 3-O-deacylase PagL</fullName>
    </submittedName>
</protein>
<name>A0A495DT00_9FLAO</name>
<dbReference type="AlphaFoldDB" id="A0A495DT00"/>
<accession>A0A495DT00</accession>
<comment type="caution">
    <text evidence="2">The sequence shown here is derived from an EMBL/GenBank/DDBJ whole genome shotgun (WGS) entry which is preliminary data.</text>
</comment>
<evidence type="ECO:0000313" key="2">
    <source>
        <dbReference type="EMBL" id="RKR07772.1"/>
    </source>
</evidence>
<keyword evidence="1" id="KW-0732">Signal</keyword>
<organism evidence="2 3">
    <name type="scientific">Maribacter vaceletii</name>
    <dbReference type="NCBI Taxonomy" id="1206816"/>
    <lineage>
        <taxon>Bacteria</taxon>
        <taxon>Pseudomonadati</taxon>
        <taxon>Bacteroidota</taxon>
        <taxon>Flavobacteriia</taxon>
        <taxon>Flavobacteriales</taxon>
        <taxon>Flavobacteriaceae</taxon>
        <taxon>Maribacter</taxon>
    </lineage>
</organism>